<dbReference type="GO" id="GO:0008168">
    <property type="term" value="F:methyltransferase activity"/>
    <property type="evidence" value="ECO:0007669"/>
    <property type="project" value="UniProtKB-KW"/>
</dbReference>
<feature type="region of interest" description="Disordered" evidence="7">
    <location>
        <begin position="170"/>
        <end position="211"/>
    </location>
</feature>
<dbReference type="PANTHER" id="PTHR10629:SF50">
    <property type="entry name" value="DNA (CYTOSINE-5)-METHYLTRANSFERASE CMT3"/>
    <property type="match status" value="1"/>
</dbReference>
<evidence type="ECO:0000256" key="2">
    <source>
        <dbReference type="ARBA" id="ARBA00022603"/>
    </source>
</evidence>
<gene>
    <name evidence="8" type="ORF">AAFH96_26930</name>
</gene>
<dbReference type="EC" id="2.1.1.37" evidence="1"/>
<evidence type="ECO:0000256" key="6">
    <source>
        <dbReference type="PROSITE-ProRule" id="PRU01016"/>
    </source>
</evidence>
<keyword evidence="5" id="KW-0680">Restriction system</keyword>
<feature type="compositionally biased region" description="Basic and acidic residues" evidence="7">
    <location>
        <begin position="191"/>
        <end position="204"/>
    </location>
</feature>
<dbReference type="PROSITE" id="PS00095">
    <property type="entry name" value="C5_MTASE_2"/>
    <property type="match status" value="1"/>
</dbReference>
<protein>
    <recommendedName>
        <fullName evidence="1">DNA (cytosine-5-)-methyltransferase</fullName>
        <ecNumber evidence="1">2.1.1.37</ecNumber>
    </recommendedName>
</protein>
<dbReference type="EMBL" id="JBCGDC010000104">
    <property type="protein sequence ID" value="MFB6396711.1"/>
    <property type="molecule type" value="Genomic_DNA"/>
</dbReference>
<evidence type="ECO:0000256" key="5">
    <source>
        <dbReference type="ARBA" id="ARBA00022747"/>
    </source>
</evidence>
<dbReference type="Pfam" id="PF00145">
    <property type="entry name" value="DNA_methylase"/>
    <property type="match status" value="1"/>
</dbReference>
<evidence type="ECO:0000313" key="8">
    <source>
        <dbReference type="EMBL" id="MFB6396711.1"/>
    </source>
</evidence>
<organism evidence="8 9">
    <name type="scientific">Polymorphospora lycopeni</name>
    <dbReference type="NCBI Taxonomy" id="3140240"/>
    <lineage>
        <taxon>Bacteria</taxon>
        <taxon>Bacillati</taxon>
        <taxon>Actinomycetota</taxon>
        <taxon>Actinomycetes</taxon>
        <taxon>Micromonosporales</taxon>
        <taxon>Micromonosporaceae</taxon>
        <taxon>Polymorphospora</taxon>
    </lineage>
</organism>
<comment type="similarity">
    <text evidence="6">Belongs to the class I-like SAM-binding methyltransferase superfamily. C5-methyltransferase family.</text>
</comment>
<dbReference type="GO" id="GO:0032259">
    <property type="term" value="P:methylation"/>
    <property type="evidence" value="ECO:0007669"/>
    <property type="project" value="UniProtKB-KW"/>
</dbReference>
<dbReference type="InterPro" id="IPR031303">
    <property type="entry name" value="C5_meth_CS"/>
</dbReference>
<dbReference type="Gene3D" id="3.40.50.150">
    <property type="entry name" value="Vaccinia Virus protein VP39"/>
    <property type="match status" value="1"/>
</dbReference>
<keyword evidence="9" id="KW-1185">Reference proteome</keyword>
<keyword evidence="3 6" id="KW-0808">Transferase</keyword>
<dbReference type="InterPro" id="IPR029063">
    <property type="entry name" value="SAM-dependent_MTases_sf"/>
</dbReference>
<evidence type="ECO:0000256" key="3">
    <source>
        <dbReference type="ARBA" id="ARBA00022679"/>
    </source>
</evidence>
<keyword evidence="2 6" id="KW-0489">Methyltransferase</keyword>
<evidence type="ECO:0000256" key="4">
    <source>
        <dbReference type="ARBA" id="ARBA00022691"/>
    </source>
</evidence>
<evidence type="ECO:0000256" key="7">
    <source>
        <dbReference type="SAM" id="MobiDB-lite"/>
    </source>
</evidence>
<evidence type="ECO:0000313" key="9">
    <source>
        <dbReference type="Proteomes" id="UP001582793"/>
    </source>
</evidence>
<comment type="caution">
    <text evidence="8">The sequence shown here is derived from an EMBL/GenBank/DDBJ whole genome shotgun (WGS) entry which is preliminary data.</text>
</comment>
<proteinExistence type="inferred from homology"/>
<dbReference type="PROSITE" id="PS51679">
    <property type="entry name" value="SAM_MT_C5"/>
    <property type="match status" value="1"/>
</dbReference>
<dbReference type="Proteomes" id="UP001582793">
    <property type="component" value="Unassembled WGS sequence"/>
</dbReference>
<dbReference type="InterPro" id="IPR001525">
    <property type="entry name" value="C5_MeTfrase"/>
</dbReference>
<dbReference type="RefSeq" id="WP_375736062.1">
    <property type="nucleotide sequence ID" value="NZ_JBCGDC010000104.1"/>
</dbReference>
<accession>A0ABV5CXI2</accession>
<keyword evidence="4 6" id="KW-0949">S-adenosyl-L-methionine</keyword>
<name>A0ABV5CXI2_9ACTN</name>
<dbReference type="SUPFAM" id="SSF53335">
    <property type="entry name" value="S-adenosyl-L-methionine-dependent methyltransferases"/>
    <property type="match status" value="1"/>
</dbReference>
<evidence type="ECO:0000256" key="1">
    <source>
        <dbReference type="ARBA" id="ARBA00011975"/>
    </source>
</evidence>
<dbReference type="PRINTS" id="PR00105">
    <property type="entry name" value="C5METTRFRASE"/>
</dbReference>
<reference evidence="8 9" key="1">
    <citation type="submission" date="2024-04" db="EMBL/GenBank/DDBJ databases">
        <title>Polymorphospora sp. isolated from Baiyangdian Lake in Xiong'an New Area.</title>
        <authorList>
            <person name="Zhang X."/>
            <person name="Liu J."/>
        </authorList>
    </citation>
    <scope>NUCLEOTIDE SEQUENCE [LARGE SCALE GENOMIC DNA]</scope>
    <source>
        <strain evidence="8 9">2-325</strain>
    </source>
</reference>
<dbReference type="InterPro" id="IPR050390">
    <property type="entry name" value="C5-Methyltransferase"/>
</dbReference>
<dbReference type="PANTHER" id="PTHR10629">
    <property type="entry name" value="CYTOSINE-SPECIFIC METHYLTRANSFERASE"/>
    <property type="match status" value="1"/>
</dbReference>
<sequence>MNVLSLFAGIGGLELGLERAGMTVVGQVEIDPFCRHVLAAHWPEVPRHDDVRTAVAWWRSRPRPAVHVVAGGFPCQPVSDAGRKLAQQDPRWLWNPMADVVADLRPEWVVAENVPGLRTRGLATVLADLDRLGYAARAGYISACEMGAPHPRKRLFILAHPEGQGRCPWRAQRTGPAAPDGQSEGGHGRPGGRDRWATEPDVGRVAHGIPRGVDRRRALGNAVVPDVAEHIGRLITNGAVSATARRAA</sequence>
<feature type="active site" evidence="6">
    <location>
        <position position="75"/>
    </location>
</feature>